<protein>
    <submittedName>
        <fullName evidence="1">Uncharacterized protein</fullName>
    </submittedName>
</protein>
<dbReference type="EMBL" id="JACHHY010000036">
    <property type="protein sequence ID" value="MBB5020465.1"/>
    <property type="molecule type" value="Genomic_DNA"/>
</dbReference>
<evidence type="ECO:0000313" key="2">
    <source>
        <dbReference type="Proteomes" id="UP000575898"/>
    </source>
</evidence>
<keyword evidence="2" id="KW-1185">Reference proteome</keyword>
<reference evidence="1 2" key="1">
    <citation type="submission" date="2020-08" db="EMBL/GenBank/DDBJ databases">
        <title>Genomic Encyclopedia of Type Strains, Phase IV (KMG-IV): sequencing the most valuable type-strain genomes for metagenomic binning, comparative biology and taxonomic classification.</title>
        <authorList>
            <person name="Goeker M."/>
        </authorList>
    </citation>
    <scope>NUCLEOTIDE SEQUENCE [LARGE SCALE GENOMIC DNA]</scope>
    <source>
        <strain evidence="1 2">DSM 27165</strain>
    </source>
</reference>
<proteinExistence type="predicted"/>
<dbReference type="RefSeq" id="WP_184041856.1">
    <property type="nucleotide sequence ID" value="NZ_JACHHY010000036.1"/>
</dbReference>
<comment type="caution">
    <text evidence="1">The sequence shown here is derived from an EMBL/GenBank/DDBJ whole genome shotgun (WGS) entry which is preliminary data.</text>
</comment>
<evidence type="ECO:0000313" key="1">
    <source>
        <dbReference type="EMBL" id="MBB5020465.1"/>
    </source>
</evidence>
<dbReference type="Proteomes" id="UP000575898">
    <property type="component" value="Unassembled WGS sequence"/>
</dbReference>
<name>A0A840MSS3_9PROT</name>
<dbReference type="AlphaFoldDB" id="A0A840MSS3"/>
<sequence length="145" mass="16828">MGSFVEFNDSLVISIDQGFPVEVFDINRHQTKPVTLADVGERIFTFYDKANARIYQLDPVRVYLYQYLQNRDGEGRWLAWGQILIQSQTIAKNTAAIHQGADNISDPHQWVTSGTYRMLKVFDPDYQRIFTRHETPAGMSYFDDQ</sequence>
<accession>A0A840MSS3</accession>
<gene>
    <name evidence="1" type="ORF">HNQ59_003785</name>
</gene>
<organism evidence="1 2">
    <name type="scientific">Chitinivorax tropicus</name>
    <dbReference type="NCBI Taxonomy" id="714531"/>
    <lineage>
        <taxon>Bacteria</taxon>
        <taxon>Pseudomonadati</taxon>
        <taxon>Pseudomonadota</taxon>
        <taxon>Betaproteobacteria</taxon>
        <taxon>Chitinivorax</taxon>
    </lineage>
</organism>